<evidence type="ECO:0000313" key="1">
    <source>
        <dbReference type="EMBL" id="KPN64243.1"/>
    </source>
</evidence>
<protein>
    <recommendedName>
        <fullName evidence="3">Phage tail protein</fullName>
    </recommendedName>
</protein>
<dbReference type="Pfam" id="PF06995">
    <property type="entry name" value="Phage_P2_GpU"/>
    <property type="match status" value="1"/>
</dbReference>
<organism evidence="1 2">
    <name type="scientific">Aliiroseovarius crassostreae</name>
    <dbReference type="NCBI Taxonomy" id="154981"/>
    <lineage>
        <taxon>Bacteria</taxon>
        <taxon>Pseudomonadati</taxon>
        <taxon>Pseudomonadota</taxon>
        <taxon>Alphaproteobacteria</taxon>
        <taxon>Rhodobacterales</taxon>
        <taxon>Paracoccaceae</taxon>
        <taxon>Aliiroseovarius</taxon>
    </lineage>
</organism>
<sequence>MSFRLGPFRIALDTQAIEQLDDQEAPRVAVKEPAYSAPIRQHLGPGQRTITLDAVIYKEVLSPGGPAQIELMRRAMRWHWRMPLVSRSLHFYGFYEIEDLKATKTHMLPNGTFQKITTQIVLARVPSRLSIFGISLG</sequence>
<name>A0A0N8IBW5_9RHOB</name>
<dbReference type="AlphaFoldDB" id="A0A0N8IBW5"/>
<dbReference type="STRING" id="154981.AKJ29_16540"/>
<evidence type="ECO:0008006" key="3">
    <source>
        <dbReference type="Google" id="ProtNLM"/>
    </source>
</evidence>
<reference evidence="1 2" key="1">
    <citation type="submission" date="2015-09" db="EMBL/GenBank/DDBJ databases">
        <title>Draft genome sequence of Aliiroseovarius crassostreae CV919-312TSm, the causative agent of Roseovarius Oyster Disease (formerly Juvenile Oyster Disease).</title>
        <authorList>
            <person name="Kessner L."/>
            <person name="Spinard E."/>
            <person name="Nelson D."/>
        </authorList>
    </citation>
    <scope>NUCLEOTIDE SEQUENCE [LARGE SCALE GENOMIC DNA]</scope>
    <source>
        <strain evidence="1 2">CV919-312</strain>
    </source>
</reference>
<accession>A0A0N8IBW5</accession>
<dbReference type="InterPro" id="IPR009734">
    <property type="entry name" value="Myoviridae_GpU"/>
</dbReference>
<comment type="caution">
    <text evidence="1">The sequence shown here is derived from an EMBL/GenBank/DDBJ whole genome shotgun (WGS) entry which is preliminary data.</text>
</comment>
<proteinExistence type="predicted"/>
<dbReference type="OrthoDB" id="1550902at2"/>
<gene>
    <name evidence="1" type="ORF">AKJ29_16540</name>
</gene>
<evidence type="ECO:0000313" key="2">
    <source>
        <dbReference type="Proteomes" id="UP000050471"/>
    </source>
</evidence>
<dbReference type="Proteomes" id="UP000050471">
    <property type="component" value="Unassembled WGS sequence"/>
</dbReference>
<dbReference type="RefSeq" id="WP_055188298.1">
    <property type="nucleotide sequence ID" value="NZ_FPBS01000001.1"/>
</dbReference>
<keyword evidence="2" id="KW-1185">Reference proteome</keyword>
<dbReference type="EMBL" id="LKBA01000004">
    <property type="protein sequence ID" value="KPN64243.1"/>
    <property type="molecule type" value="Genomic_DNA"/>
</dbReference>